<dbReference type="Gene3D" id="1.10.10.10">
    <property type="entry name" value="Winged helix-like DNA-binding domain superfamily/Winged helix DNA-binding domain"/>
    <property type="match status" value="1"/>
</dbReference>
<proteinExistence type="inferred from homology"/>
<evidence type="ECO:0000256" key="3">
    <source>
        <dbReference type="HAMAP-Rule" id="MF_00245"/>
    </source>
</evidence>
<dbReference type="PANTHER" id="PTHR40083:SF1">
    <property type="entry name" value="UPF0122 PROTEIN YLXM"/>
    <property type="match status" value="1"/>
</dbReference>
<dbReference type="InterPro" id="IPR007394">
    <property type="entry name" value="UPF0122"/>
</dbReference>
<comment type="similarity">
    <text evidence="1 3">Belongs to the UPF0122 family.</text>
</comment>
<sequence length="111" mass="13102">MSSERETYNRLYDFYGVLLTNRQQNIFTLYYQEDLSLMEIAENEGISRAAVSDTLRHCRDELNGYEDQLHLLSSFEKRMQYYEQIRKLSSKEVSKLLDACINTEIEGGKNE</sequence>
<evidence type="ECO:0000256" key="1">
    <source>
        <dbReference type="ARBA" id="ARBA00008720"/>
    </source>
</evidence>
<dbReference type="Pfam" id="PF04297">
    <property type="entry name" value="UPF0122"/>
    <property type="match status" value="1"/>
</dbReference>
<comment type="function">
    <text evidence="2 3">Might take part in the signal recognition particle (SRP) pathway. This is inferred from the conservation of its genetic proximity to ftsY/ffh. May be a regulatory protein.</text>
</comment>
<dbReference type="HAMAP" id="MF_00245">
    <property type="entry name" value="UPF0122"/>
    <property type="match status" value="1"/>
</dbReference>
<name>A0AB35U5Z8_9FIRM</name>
<dbReference type="InterPro" id="IPR054831">
    <property type="entry name" value="UPF0122_fam_protein"/>
</dbReference>
<accession>A0AB35U5Z8</accession>
<keyword evidence="5" id="KW-1185">Reference proteome</keyword>
<dbReference type="RefSeq" id="WP_108775771.1">
    <property type="nucleotide sequence ID" value="NZ_JALBUR010000016.1"/>
</dbReference>
<dbReference type="InterPro" id="IPR013324">
    <property type="entry name" value="RNA_pol_sigma_r3/r4-like"/>
</dbReference>
<comment type="caution">
    <text evidence="4">The sequence shown here is derived from an EMBL/GenBank/DDBJ whole genome shotgun (WGS) entry which is preliminary data.</text>
</comment>
<dbReference type="SUPFAM" id="SSF88659">
    <property type="entry name" value="Sigma3 and sigma4 domains of RNA polymerase sigma factors"/>
    <property type="match status" value="1"/>
</dbReference>
<dbReference type="EMBL" id="JALBUR010000016">
    <property type="protein sequence ID" value="MDX8419902.1"/>
    <property type="molecule type" value="Genomic_DNA"/>
</dbReference>
<dbReference type="NCBIfam" id="NF045758">
    <property type="entry name" value="YlxM"/>
    <property type="match status" value="1"/>
</dbReference>
<evidence type="ECO:0000313" key="4">
    <source>
        <dbReference type="EMBL" id="MDX8419902.1"/>
    </source>
</evidence>
<organism evidence="4 5">
    <name type="scientific">Grylomicrobium aquisgranensis</name>
    <dbReference type="NCBI Taxonomy" id="2926318"/>
    <lineage>
        <taxon>Bacteria</taxon>
        <taxon>Bacillati</taxon>
        <taxon>Bacillota</taxon>
        <taxon>Erysipelotrichia</taxon>
        <taxon>Erysipelotrichales</taxon>
        <taxon>Erysipelotrichaceae</taxon>
        <taxon>Grylomicrobium</taxon>
    </lineage>
</organism>
<evidence type="ECO:0000313" key="5">
    <source>
        <dbReference type="Proteomes" id="UP001286174"/>
    </source>
</evidence>
<protein>
    <recommendedName>
        <fullName evidence="3">UPF0122 protein MOZ60_07315</fullName>
    </recommendedName>
</protein>
<dbReference type="AlphaFoldDB" id="A0AB35U5Z8"/>
<dbReference type="Proteomes" id="UP001286174">
    <property type="component" value="Unassembled WGS sequence"/>
</dbReference>
<keyword evidence="4" id="KW-0238">DNA-binding</keyword>
<dbReference type="GO" id="GO:0003677">
    <property type="term" value="F:DNA binding"/>
    <property type="evidence" value="ECO:0007669"/>
    <property type="project" value="UniProtKB-KW"/>
</dbReference>
<evidence type="ECO:0000256" key="2">
    <source>
        <dbReference type="ARBA" id="ARBA00024764"/>
    </source>
</evidence>
<dbReference type="PANTHER" id="PTHR40083">
    <property type="entry name" value="UPF0122 PROTEIN CBO2450/CLC_2298"/>
    <property type="match status" value="1"/>
</dbReference>
<gene>
    <name evidence="4" type="ORF">MOZ60_07315</name>
</gene>
<reference evidence="4 5" key="1">
    <citation type="submission" date="2022-03" db="EMBL/GenBank/DDBJ databases">
        <title>Novel taxa within the pig intestine.</title>
        <authorList>
            <person name="Wylensek D."/>
            <person name="Bishof K."/>
            <person name="Afrizal A."/>
            <person name="Clavel T."/>
        </authorList>
    </citation>
    <scope>NUCLEOTIDE SEQUENCE [LARGE SCALE GENOMIC DNA]</scope>
    <source>
        <strain evidence="4 5">CLA-KB-P133</strain>
    </source>
</reference>
<dbReference type="InterPro" id="IPR036388">
    <property type="entry name" value="WH-like_DNA-bd_sf"/>
</dbReference>